<dbReference type="GO" id="GO:0016301">
    <property type="term" value="F:kinase activity"/>
    <property type="evidence" value="ECO:0007669"/>
    <property type="project" value="UniProtKB-KW"/>
</dbReference>
<dbReference type="PANTHER" id="PTHR43071">
    <property type="entry name" value="2-AMINO-4-HYDROXY-6-HYDROXYMETHYLDIHYDROPTERIDINE PYROPHOSPHOKINASE"/>
    <property type="match status" value="1"/>
</dbReference>
<dbReference type="GO" id="GO:0003848">
    <property type="term" value="F:2-amino-4-hydroxy-6-hydroxymethyldihydropteridine diphosphokinase activity"/>
    <property type="evidence" value="ECO:0007669"/>
    <property type="project" value="UniProtKB-EC"/>
</dbReference>
<dbReference type="GO" id="GO:0005524">
    <property type="term" value="F:ATP binding"/>
    <property type="evidence" value="ECO:0007669"/>
    <property type="project" value="UniProtKB-KW"/>
</dbReference>
<dbReference type="NCBIfam" id="TIGR01498">
    <property type="entry name" value="folK"/>
    <property type="match status" value="1"/>
</dbReference>
<dbReference type="Proteomes" id="UP001300672">
    <property type="component" value="Chromosome"/>
</dbReference>
<evidence type="ECO:0000256" key="4">
    <source>
        <dbReference type="ARBA" id="ARBA00022741"/>
    </source>
</evidence>
<dbReference type="InterPro" id="IPR035907">
    <property type="entry name" value="Hppk_sf"/>
</dbReference>
<dbReference type="Pfam" id="PF01288">
    <property type="entry name" value="HPPK"/>
    <property type="match status" value="1"/>
</dbReference>
<dbReference type="SUPFAM" id="SSF55083">
    <property type="entry name" value="6-hydroxymethyl-7,8-dihydropterin pyrophosphokinase, HPPK"/>
    <property type="match status" value="1"/>
</dbReference>
<keyword evidence="4" id="KW-0547">Nucleotide-binding</keyword>
<comment type="pathway">
    <text evidence="1">Cofactor biosynthesis; tetrahydrofolate biosynthesis; 2-amino-4-hydroxy-6-hydroxymethyl-7,8-dihydropteridine diphosphate from 7,8-dihydroneopterin triphosphate: step 4/4.</text>
</comment>
<evidence type="ECO:0000256" key="7">
    <source>
        <dbReference type="ARBA" id="ARBA00022909"/>
    </source>
</evidence>
<dbReference type="EMBL" id="CP124755">
    <property type="protein sequence ID" value="WGZ90237.1"/>
    <property type="molecule type" value="Genomic_DNA"/>
</dbReference>
<proteinExistence type="predicted"/>
<evidence type="ECO:0000256" key="6">
    <source>
        <dbReference type="ARBA" id="ARBA00022840"/>
    </source>
</evidence>
<dbReference type="InterPro" id="IPR000550">
    <property type="entry name" value="Hppk"/>
</dbReference>
<keyword evidence="6" id="KW-0067">ATP-binding</keyword>
<feature type="domain" description="7,8-dihydro-6-hydroxymethylpterin-pyrophosphokinase" evidence="8">
    <location>
        <begin position="5"/>
        <end position="129"/>
    </location>
</feature>
<gene>
    <name evidence="9" type="primary">folK</name>
    <name evidence="9" type="ORF">QJT80_12105</name>
</gene>
<dbReference type="Gene3D" id="3.30.70.560">
    <property type="entry name" value="7,8-Dihydro-6-hydroxymethylpterin-pyrophosphokinase HPPK"/>
    <property type="match status" value="1"/>
</dbReference>
<organism evidence="9">
    <name type="scientific">Candidatus Thiocaldithrix dubininis</name>
    <dbReference type="NCBI Taxonomy" id="3080823"/>
    <lineage>
        <taxon>Bacteria</taxon>
        <taxon>Pseudomonadati</taxon>
        <taxon>Pseudomonadota</taxon>
        <taxon>Gammaproteobacteria</taxon>
        <taxon>Thiotrichales</taxon>
        <taxon>Thiotrichaceae</taxon>
        <taxon>Candidatus Thiocaldithrix</taxon>
    </lineage>
</organism>
<reference evidence="9" key="2">
    <citation type="submission" date="2023-04" db="EMBL/GenBank/DDBJ databases">
        <authorList>
            <person name="Beletskiy A.V."/>
            <person name="Mardanov A.V."/>
            <person name="Ravin N.V."/>
        </authorList>
    </citation>
    <scope>NUCLEOTIDE SEQUENCE</scope>
    <source>
        <strain evidence="9">GKL-01</strain>
    </source>
</reference>
<evidence type="ECO:0000313" key="9">
    <source>
        <dbReference type="EMBL" id="WGZ90237.1"/>
    </source>
</evidence>
<accession>A0AA95H368</accession>
<reference evidence="9" key="1">
    <citation type="journal article" date="2023" name="Int. J. Mol. Sci.">
        <title>Metagenomics Revealed a New Genus 'Candidatus Thiocaldithrix dubininis' gen. nov., sp. nov. and a New Species 'Candidatus Thiothrix putei' sp. nov. in the Family Thiotrichaceae, Some Members of Which Have Traits of Both Na+- and H+-Motive Energetics.</title>
        <authorList>
            <person name="Ravin N.V."/>
            <person name="Muntyan M.S."/>
            <person name="Smolyakov D.D."/>
            <person name="Rudenko T.S."/>
            <person name="Beletsky A.V."/>
            <person name="Mardanov A.V."/>
            <person name="Grabovich M.Y."/>
        </authorList>
    </citation>
    <scope>NUCLEOTIDE SEQUENCE</scope>
    <source>
        <strain evidence="9">GKL-01</strain>
    </source>
</reference>
<evidence type="ECO:0000256" key="3">
    <source>
        <dbReference type="ARBA" id="ARBA00022679"/>
    </source>
</evidence>
<keyword evidence="5" id="KW-0418">Kinase</keyword>
<evidence type="ECO:0000256" key="2">
    <source>
        <dbReference type="ARBA" id="ARBA00013253"/>
    </source>
</evidence>
<dbReference type="KEGG" id="tdu:QJT80_12105"/>
<dbReference type="PANTHER" id="PTHR43071:SF2">
    <property type="entry name" value="2-AMINO-4-HYDROXY-6-HYDROXYMETHYLDIHYDROPTERIDINE PYROPHOSPHOKINASE"/>
    <property type="match status" value="1"/>
</dbReference>
<dbReference type="EC" id="2.7.6.3" evidence="2"/>
<dbReference type="AlphaFoldDB" id="A0AA95H368"/>
<evidence type="ECO:0000256" key="5">
    <source>
        <dbReference type="ARBA" id="ARBA00022777"/>
    </source>
</evidence>
<dbReference type="GO" id="GO:0046656">
    <property type="term" value="P:folic acid biosynthetic process"/>
    <property type="evidence" value="ECO:0007669"/>
    <property type="project" value="UniProtKB-KW"/>
</dbReference>
<name>A0AA95H368_9GAMM</name>
<evidence type="ECO:0000259" key="8">
    <source>
        <dbReference type="Pfam" id="PF01288"/>
    </source>
</evidence>
<dbReference type="CDD" id="cd00483">
    <property type="entry name" value="HPPK"/>
    <property type="match status" value="1"/>
</dbReference>
<sequence>MAQAYVSIGSNLAREANICACLQQLQQDFNKLQYSPVYETEALGFTGNAFYNLVASFETQLSVDELKQYLKQLEAKQGRVRTGEKFSDRSLDIDLLLYDDLVLQSTHNLPHRDILQYAFVLIPLAQLAPQVKHPQNQQTYQQLALQQFATSELSSVHLPCLP</sequence>
<evidence type="ECO:0000256" key="1">
    <source>
        <dbReference type="ARBA" id="ARBA00005051"/>
    </source>
</evidence>
<keyword evidence="7" id="KW-0289">Folate biosynthesis</keyword>
<keyword evidence="3 9" id="KW-0808">Transferase</keyword>
<protein>
    <recommendedName>
        <fullName evidence="2">2-amino-4-hydroxy-6-hydroxymethyldihydropteridine diphosphokinase</fullName>
        <ecNumber evidence="2">2.7.6.3</ecNumber>
    </recommendedName>
</protein>